<name>S7V590_9BACT</name>
<gene>
    <name evidence="1" type="ORF">ADICYQ_5813</name>
</gene>
<sequence length="47" mass="5324">MGLNITAKGVSSGFRNYNLIYFEGIVFPGRYWKRTLSNATAFLNTSF</sequence>
<dbReference type="Proteomes" id="UP000014974">
    <property type="component" value="Unassembled WGS sequence"/>
</dbReference>
<protein>
    <submittedName>
        <fullName evidence="1">Uncharacterized protein</fullName>
    </submittedName>
</protein>
<comment type="caution">
    <text evidence="1">The sequence shown here is derived from an EMBL/GenBank/DDBJ whole genome shotgun (WGS) entry which is preliminary data.</text>
</comment>
<dbReference type="EMBL" id="ATNM01000197">
    <property type="protein sequence ID" value="EPR65280.1"/>
    <property type="molecule type" value="Genomic_DNA"/>
</dbReference>
<reference evidence="1 2" key="1">
    <citation type="journal article" date="2013" name="Genome Announc.">
        <title>Draft Genome Sequence of Cyclobacterium qasimii Strain M12-11BT, Isolated from Arctic Marine Sediment.</title>
        <authorList>
            <person name="Shivaji S."/>
            <person name="Ara S."/>
            <person name="Singh A."/>
            <person name="Kumar Pinnaka A."/>
        </authorList>
    </citation>
    <scope>NUCLEOTIDE SEQUENCE [LARGE SCALE GENOMIC DNA]</scope>
    <source>
        <strain evidence="1 2">M12-11B</strain>
    </source>
</reference>
<organism evidence="1 2">
    <name type="scientific">Cyclobacterium qasimii M12-11B</name>
    <dbReference type="NCBI Taxonomy" id="641524"/>
    <lineage>
        <taxon>Bacteria</taxon>
        <taxon>Pseudomonadati</taxon>
        <taxon>Bacteroidota</taxon>
        <taxon>Cytophagia</taxon>
        <taxon>Cytophagales</taxon>
        <taxon>Cyclobacteriaceae</taxon>
        <taxon>Cyclobacterium</taxon>
    </lineage>
</organism>
<evidence type="ECO:0000313" key="1">
    <source>
        <dbReference type="EMBL" id="EPR65280.1"/>
    </source>
</evidence>
<proteinExistence type="predicted"/>
<evidence type="ECO:0000313" key="2">
    <source>
        <dbReference type="Proteomes" id="UP000014974"/>
    </source>
</evidence>
<accession>S7V590</accession>
<dbReference type="AlphaFoldDB" id="S7V590"/>